<evidence type="ECO:0000256" key="2">
    <source>
        <dbReference type="ARBA" id="ARBA00022448"/>
    </source>
</evidence>
<evidence type="ECO:0000256" key="4">
    <source>
        <dbReference type="ARBA" id="ARBA00022692"/>
    </source>
</evidence>
<dbReference type="Proteomes" id="UP000318825">
    <property type="component" value="Unassembled WGS sequence"/>
</dbReference>
<evidence type="ECO:0000313" key="10">
    <source>
        <dbReference type="EMBL" id="GEC14484.1"/>
    </source>
</evidence>
<dbReference type="Pfam" id="PF00893">
    <property type="entry name" value="Multi_Drug_Res"/>
    <property type="match status" value="1"/>
</dbReference>
<dbReference type="GO" id="GO:1990961">
    <property type="term" value="P:xenobiotic detoxification by transmembrane export across the plasma membrane"/>
    <property type="evidence" value="ECO:0007669"/>
    <property type="project" value="UniProtKB-ARBA"/>
</dbReference>
<evidence type="ECO:0000256" key="5">
    <source>
        <dbReference type="ARBA" id="ARBA00022989"/>
    </source>
</evidence>
<comment type="subcellular location">
    <subcellularLocation>
        <location evidence="1 8">Cell membrane</location>
        <topology evidence="1 8">Multi-pass membrane protein</topology>
    </subcellularLocation>
</comment>
<feature type="transmembrane region" description="Helical" evidence="9">
    <location>
        <begin position="59"/>
        <end position="79"/>
    </location>
</feature>
<reference evidence="10 11" key="1">
    <citation type="submission" date="2019-06" db="EMBL/GenBank/DDBJ databases">
        <title>Whole genome shotgun sequence of Nitrobacter winogradskyi NBRC 14297.</title>
        <authorList>
            <person name="Hosoyama A."/>
            <person name="Uohara A."/>
            <person name="Ohji S."/>
            <person name="Ichikawa N."/>
        </authorList>
    </citation>
    <scope>NUCLEOTIDE SEQUENCE [LARGE SCALE GENOMIC DNA]</scope>
    <source>
        <strain evidence="10 11">NBRC 14297</strain>
    </source>
</reference>
<keyword evidence="3" id="KW-1003">Cell membrane</keyword>
<accession>A0A4Y3W672</accession>
<dbReference type="GO" id="GO:0022857">
    <property type="term" value="F:transmembrane transporter activity"/>
    <property type="evidence" value="ECO:0007669"/>
    <property type="project" value="InterPro"/>
</dbReference>
<gene>
    <name evidence="10" type="ORF">NWI01_03760</name>
</gene>
<proteinExistence type="inferred from homology"/>
<feature type="transmembrane region" description="Helical" evidence="9">
    <location>
        <begin position="85"/>
        <end position="104"/>
    </location>
</feature>
<evidence type="ECO:0000313" key="11">
    <source>
        <dbReference type="Proteomes" id="UP000318825"/>
    </source>
</evidence>
<keyword evidence="6 9" id="KW-0472">Membrane</keyword>
<dbReference type="OrthoDB" id="9808638at2"/>
<evidence type="ECO:0000256" key="1">
    <source>
        <dbReference type="ARBA" id="ARBA00004651"/>
    </source>
</evidence>
<keyword evidence="4 8" id="KW-0812">Transmembrane</keyword>
<dbReference type="AlphaFoldDB" id="A0A4Y3W672"/>
<dbReference type="GO" id="GO:0005886">
    <property type="term" value="C:plasma membrane"/>
    <property type="evidence" value="ECO:0007669"/>
    <property type="project" value="UniProtKB-SubCell"/>
</dbReference>
<evidence type="ECO:0000256" key="7">
    <source>
        <dbReference type="ARBA" id="ARBA00038032"/>
    </source>
</evidence>
<dbReference type="InterPro" id="IPR045324">
    <property type="entry name" value="Small_multidrug_res"/>
</dbReference>
<comment type="similarity">
    <text evidence="7 8">Belongs to the drug/metabolite transporter (DMT) superfamily. Small multidrug resistance (SMR) (TC 2.A.7.1) family.</text>
</comment>
<name>A0A4Y3W672_NITWI</name>
<dbReference type="InterPro" id="IPR000390">
    <property type="entry name" value="Small_drug/metabolite_transptr"/>
</dbReference>
<dbReference type="PANTHER" id="PTHR30561:SF1">
    <property type="entry name" value="MULTIDRUG TRANSPORTER EMRE"/>
    <property type="match status" value="1"/>
</dbReference>
<dbReference type="RefSeq" id="WP_141382152.1">
    <property type="nucleotide sequence ID" value="NZ_BJNF01000006.1"/>
</dbReference>
<organism evidence="10 11">
    <name type="scientific">Nitrobacter winogradskyi</name>
    <name type="common">Nitrobacter agilis</name>
    <dbReference type="NCBI Taxonomy" id="913"/>
    <lineage>
        <taxon>Bacteria</taxon>
        <taxon>Pseudomonadati</taxon>
        <taxon>Pseudomonadota</taxon>
        <taxon>Alphaproteobacteria</taxon>
        <taxon>Hyphomicrobiales</taxon>
        <taxon>Nitrobacteraceae</taxon>
        <taxon>Nitrobacter</taxon>
    </lineage>
</organism>
<dbReference type="SUPFAM" id="SSF103481">
    <property type="entry name" value="Multidrug resistance efflux transporter EmrE"/>
    <property type="match status" value="1"/>
</dbReference>
<evidence type="ECO:0000256" key="8">
    <source>
        <dbReference type="RuleBase" id="RU003942"/>
    </source>
</evidence>
<evidence type="ECO:0000256" key="3">
    <source>
        <dbReference type="ARBA" id="ARBA00022475"/>
    </source>
</evidence>
<keyword evidence="5 9" id="KW-1133">Transmembrane helix</keyword>
<evidence type="ECO:0000256" key="6">
    <source>
        <dbReference type="ARBA" id="ARBA00023136"/>
    </source>
</evidence>
<evidence type="ECO:0000256" key="9">
    <source>
        <dbReference type="SAM" id="Phobius"/>
    </source>
</evidence>
<dbReference type="InterPro" id="IPR037185">
    <property type="entry name" value="EmrE-like"/>
</dbReference>
<dbReference type="FunFam" id="1.10.3730.20:FF:000001">
    <property type="entry name" value="Quaternary ammonium compound resistance transporter SugE"/>
    <property type="match status" value="1"/>
</dbReference>
<dbReference type="Gene3D" id="1.10.3730.20">
    <property type="match status" value="1"/>
</dbReference>
<dbReference type="PANTHER" id="PTHR30561">
    <property type="entry name" value="SMR FAMILY PROTON-DEPENDENT DRUG EFFLUX TRANSPORTER SUGE"/>
    <property type="match status" value="1"/>
</dbReference>
<sequence>MNAWGLLAISIVAEVTATTLLTKSEGFSKPVYGVAALAIFAGCFWALSQVLTRIPVGVAYAIWSGAGVVLISLIGAIFLRQSPSMIQILFISLIVIGAVGLNLTTSVSH</sequence>
<protein>
    <submittedName>
        <fullName evidence="10">Multidrug transporter</fullName>
    </submittedName>
</protein>
<dbReference type="EMBL" id="BJNF01000006">
    <property type="protein sequence ID" value="GEC14484.1"/>
    <property type="molecule type" value="Genomic_DNA"/>
</dbReference>
<comment type="caution">
    <text evidence="10">The sequence shown here is derived from an EMBL/GenBank/DDBJ whole genome shotgun (WGS) entry which is preliminary data.</text>
</comment>
<keyword evidence="2" id="KW-0813">Transport</keyword>
<feature type="transmembrane region" description="Helical" evidence="9">
    <location>
        <begin position="27"/>
        <end position="47"/>
    </location>
</feature>